<feature type="non-terminal residue" evidence="1">
    <location>
        <position position="1"/>
    </location>
</feature>
<gene>
    <name evidence="1" type="ORF">DCAF_LOCUS750</name>
</gene>
<evidence type="ECO:0000313" key="2">
    <source>
        <dbReference type="Proteomes" id="UP001314170"/>
    </source>
</evidence>
<proteinExistence type="predicted"/>
<organism evidence="1 2">
    <name type="scientific">Dovyalis caffra</name>
    <dbReference type="NCBI Taxonomy" id="77055"/>
    <lineage>
        <taxon>Eukaryota</taxon>
        <taxon>Viridiplantae</taxon>
        <taxon>Streptophyta</taxon>
        <taxon>Embryophyta</taxon>
        <taxon>Tracheophyta</taxon>
        <taxon>Spermatophyta</taxon>
        <taxon>Magnoliopsida</taxon>
        <taxon>eudicotyledons</taxon>
        <taxon>Gunneridae</taxon>
        <taxon>Pentapetalae</taxon>
        <taxon>rosids</taxon>
        <taxon>fabids</taxon>
        <taxon>Malpighiales</taxon>
        <taxon>Salicaceae</taxon>
        <taxon>Flacourtieae</taxon>
        <taxon>Dovyalis</taxon>
    </lineage>
</organism>
<evidence type="ECO:0000313" key="1">
    <source>
        <dbReference type="EMBL" id="CAK7323134.1"/>
    </source>
</evidence>
<name>A0AAV1QQ83_9ROSI</name>
<keyword evidence="2" id="KW-1185">Reference proteome</keyword>
<dbReference type="AlphaFoldDB" id="A0AAV1QQ83"/>
<dbReference type="Proteomes" id="UP001314170">
    <property type="component" value="Unassembled WGS sequence"/>
</dbReference>
<dbReference type="EMBL" id="CAWUPB010000063">
    <property type="protein sequence ID" value="CAK7323134.1"/>
    <property type="molecule type" value="Genomic_DNA"/>
</dbReference>
<sequence>KVMWGYLFIRISVSKIRLREESQYVSSYNKESFGEPIYIFGVGRLQHIPLPYPHGKHFSIGANISD</sequence>
<accession>A0AAV1QQ83</accession>
<comment type="caution">
    <text evidence="1">The sequence shown here is derived from an EMBL/GenBank/DDBJ whole genome shotgun (WGS) entry which is preliminary data.</text>
</comment>
<reference evidence="1 2" key="1">
    <citation type="submission" date="2024-01" db="EMBL/GenBank/DDBJ databases">
        <authorList>
            <person name="Waweru B."/>
        </authorList>
    </citation>
    <scope>NUCLEOTIDE SEQUENCE [LARGE SCALE GENOMIC DNA]</scope>
</reference>
<protein>
    <submittedName>
        <fullName evidence="1">Uncharacterized protein</fullName>
    </submittedName>
</protein>